<dbReference type="Gene3D" id="6.20.50.110">
    <property type="entry name" value="Methyltransferase, zinc-binding domain"/>
    <property type="match status" value="1"/>
</dbReference>
<reference evidence="3 4" key="1">
    <citation type="submission" date="2020-08" db="EMBL/GenBank/DDBJ databases">
        <title>Sequencing the genomes of 1000 actinobacteria strains.</title>
        <authorList>
            <person name="Klenk H.-P."/>
        </authorList>
    </citation>
    <scope>NUCLEOTIDE SEQUENCE [LARGE SCALE GENOMIC DNA]</scope>
    <source>
        <strain evidence="3 4">DSM 46887</strain>
    </source>
</reference>
<dbReference type="Gene3D" id="3.40.50.720">
    <property type="entry name" value="NAD(P)-binding Rossmann-like Domain"/>
    <property type="match status" value="1"/>
</dbReference>
<dbReference type="Gene3D" id="3.40.50.150">
    <property type="entry name" value="Vaccinia Virus protein VP39"/>
    <property type="match status" value="1"/>
</dbReference>
<evidence type="ECO:0000259" key="1">
    <source>
        <dbReference type="Pfam" id="PF08421"/>
    </source>
</evidence>
<dbReference type="Gene3D" id="6.10.250.3100">
    <property type="match status" value="1"/>
</dbReference>
<protein>
    <recommendedName>
        <fullName evidence="5">SAM-dependent methyltransferase</fullName>
    </recommendedName>
</protein>
<accession>A0A7W9IFQ4</accession>
<feature type="domain" description="C-methyltransferase" evidence="2">
    <location>
        <begin position="244"/>
        <end position="402"/>
    </location>
</feature>
<dbReference type="Pfam" id="PF08484">
    <property type="entry name" value="Methyltransf_14"/>
    <property type="match status" value="1"/>
</dbReference>
<dbReference type="EMBL" id="JACHMP010000001">
    <property type="protein sequence ID" value="MBB5819887.1"/>
    <property type="molecule type" value="Genomic_DNA"/>
</dbReference>
<keyword evidence="4" id="KW-1185">Reference proteome</keyword>
<dbReference type="Pfam" id="PF13489">
    <property type="entry name" value="Methyltransf_23"/>
    <property type="match status" value="1"/>
</dbReference>
<dbReference type="AlphaFoldDB" id="A0A7W9IFQ4"/>
<dbReference type="InterPro" id="IPR013630">
    <property type="entry name" value="Methyltransf_Zn-bd_dom_put"/>
</dbReference>
<dbReference type="InterPro" id="IPR038576">
    <property type="entry name" value="Methyltransf_Zn-bd_dom_put_sf"/>
</dbReference>
<gene>
    <name evidence="3" type="ORF">F4562_002949</name>
</gene>
<evidence type="ECO:0000313" key="3">
    <source>
        <dbReference type="EMBL" id="MBB5819887.1"/>
    </source>
</evidence>
<evidence type="ECO:0008006" key="5">
    <source>
        <dbReference type="Google" id="ProtNLM"/>
    </source>
</evidence>
<dbReference type="PANTHER" id="PTHR43861">
    <property type="entry name" value="TRANS-ACONITATE 2-METHYLTRANSFERASE-RELATED"/>
    <property type="match status" value="1"/>
</dbReference>
<dbReference type="InterPro" id="IPR013691">
    <property type="entry name" value="MeTrfase_14"/>
</dbReference>
<proteinExistence type="predicted"/>
<organism evidence="3 4">
    <name type="scientific">Streptosporangium becharense</name>
    <dbReference type="NCBI Taxonomy" id="1816182"/>
    <lineage>
        <taxon>Bacteria</taxon>
        <taxon>Bacillati</taxon>
        <taxon>Actinomycetota</taxon>
        <taxon>Actinomycetes</taxon>
        <taxon>Streptosporangiales</taxon>
        <taxon>Streptosporangiaceae</taxon>
        <taxon>Streptosporangium</taxon>
    </lineage>
</organism>
<dbReference type="SUPFAM" id="SSF53335">
    <property type="entry name" value="S-adenosyl-L-methionine-dependent methyltransferases"/>
    <property type="match status" value="1"/>
</dbReference>
<dbReference type="PANTHER" id="PTHR43861:SF5">
    <property type="entry name" value="BLL5978 PROTEIN"/>
    <property type="match status" value="1"/>
</dbReference>
<evidence type="ECO:0000259" key="2">
    <source>
        <dbReference type="Pfam" id="PF08484"/>
    </source>
</evidence>
<dbReference type="Proteomes" id="UP000540685">
    <property type="component" value="Unassembled WGS sequence"/>
</dbReference>
<comment type="caution">
    <text evidence="3">The sequence shown here is derived from an EMBL/GenBank/DDBJ whole genome shotgun (WGS) entry which is preliminary data.</text>
</comment>
<dbReference type="RefSeq" id="WP_184537682.1">
    <property type="nucleotide sequence ID" value="NZ_JACHMP010000001.1"/>
</dbReference>
<dbReference type="InterPro" id="IPR029063">
    <property type="entry name" value="SAM-dependent_MTases_sf"/>
</dbReference>
<dbReference type="Pfam" id="PF08421">
    <property type="entry name" value="Methyltransf_13"/>
    <property type="match status" value="1"/>
</dbReference>
<name>A0A7W9IFQ4_9ACTN</name>
<evidence type="ECO:0000313" key="4">
    <source>
        <dbReference type="Proteomes" id="UP000540685"/>
    </source>
</evidence>
<sequence>MTTCRLCGSTSLAGVVDLGATPPCERFLTAEQLAEPEVTYPLHLRVCTGCWLAQIPPLITPEDTFTEYAYYSSYSASWVEHARGFVRDAADRLGLGRGSFVVEVASNDGYLLRHVVERGIRCLGVEPSQNVGRAARESGVPTLTAFLGPETGAAIRAEHGPADLVVANNVYAHIPDVIGFTRGLRALTADDGWVSIEVQHLLTLMERNQYDTIYHEHFQYYTVASARRALASGGLSLVDVESLPTHGGSIRLWARPAETAGEPGERVAALLAEEKAAGLHELSGYAEFGTRVARVRRDLLRFLVDAADRGRTVAGYGAPGKGNTLLNHCGVRPDLLPFTVDRNPYKHGRFTPGTRIPILPPERLAEERPDYVLVLPWNLRDELVGQLSYVSEWGGRLVFPIPNLEIVEVNP</sequence>
<feature type="domain" description="Methyltransferase putative zinc binding" evidence="1">
    <location>
        <begin position="4"/>
        <end position="65"/>
    </location>
</feature>